<dbReference type="Proteomes" id="UP000054477">
    <property type="component" value="Unassembled WGS sequence"/>
</dbReference>
<proteinExistence type="predicted"/>
<protein>
    <submittedName>
        <fullName evidence="1">Uncharacterized protein</fullName>
    </submittedName>
</protein>
<evidence type="ECO:0000313" key="2">
    <source>
        <dbReference type="Proteomes" id="UP000054477"/>
    </source>
</evidence>
<reference evidence="1 2" key="1">
    <citation type="submission" date="2014-04" db="EMBL/GenBank/DDBJ databases">
        <authorList>
            <consortium name="DOE Joint Genome Institute"/>
            <person name="Kuo A."/>
            <person name="Kohler A."/>
            <person name="Nagy L.G."/>
            <person name="Floudas D."/>
            <person name="Copeland A."/>
            <person name="Barry K.W."/>
            <person name="Cichocki N."/>
            <person name="Veneault-Fourrey C."/>
            <person name="LaButti K."/>
            <person name="Lindquist E.A."/>
            <person name="Lipzen A."/>
            <person name="Lundell T."/>
            <person name="Morin E."/>
            <person name="Murat C."/>
            <person name="Sun H."/>
            <person name="Tunlid A."/>
            <person name="Henrissat B."/>
            <person name="Grigoriev I.V."/>
            <person name="Hibbett D.S."/>
            <person name="Martin F."/>
            <person name="Nordberg H.P."/>
            <person name="Cantor M.N."/>
            <person name="Hua S.X."/>
        </authorList>
    </citation>
    <scope>NUCLEOTIDE SEQUENCE [LARGE SCALE GENOMIC DNA]</scope>
    <source>
        <strain evidence="1 2">LaAM-08-1</strain>
    </source>
</reference>
<organism evidence="1 2">
    <name type="scientific">Laccaria amethystina LaAM-08-1</name>
    <dbReference type="NCBI Taxonomy" id="1095629"/>
    <lineage>
        <taxon>Eukaryota</taxon>
        <taxon>Fungi</taxon>
        <taxon>Dikarya</taxon>
        <taxon>Basidiomycota</taxon>
        <taxon>Agaricomycotina</taxon>
        <taxon>Agaricomycetes</taxon>
        <taxon>Agaricomycetidae</taxon>
        <taxon>Agaricales</taxon>
        <taxon>Agaricineae</taxon>
        <taxon>Hydnangiaceae</taxon>
        <taxon>Laccaria</taxon>
    </lineage>
</organism>
<dbReference type="EMBL" id="KN838548">
    <property type="protein sequence ID" value="KIK07368.1"/>
    <property type="molecule type" value="Genomic_DNA"/>
</dbReference>
<dbReference type="AlphaFoldDB" id="A0A0C9YH83"/>
<gene>
    <name evidence="1" type="ORF">K443DRAFT_205239</name>
</gene>
<dbReference type="HOGENOM" id="CLU_1547842_0_0_1"/>
<evidence type="ECO:0000313" key="1">
    <source>
        <dbReference type="EMBL" id="KIK07368.1"/>
    </source>
</evidence>
<keyword evidence="2" id="KW-1185">Reference proteome</keyword>
<sequence length="173" mass="19188">MLQACLPLAESSATHLAFVKCLLEASRLDMEAPPLLMTPESQHLTPLYFTTLVSESSTLTLIVLIFNSPRFSPFSYGPLITSALSFLLLPPLRPCLPPQQGHRLESRDPCRPLIIRCTQCLRLVLTNNNDKGPLLTPTLTLLLIVQPHALLNGFIIDLYYIVAGKFPHCKVQA</sequence>
<accession>A0A0C9YH83</accession>
<reference evidence="2" key="2">
    <citation type="submission" date="2015-01" db="EMBL/GenBank/DDBJ databases">
        <title>Evolutionary Origins and Diversification of the Mycorrhizal Mutualists.</title>
        <authorList>
            <consortium name="DOE Joint Genome Institute"/>
            <consortium name="Mycorrhizal Genomics Consortium"/>
            <person name="Kohler A."/>
            <person name="Kuo A."/>
            <person name="Nagy L.G."/>
            <person name="Floudas D."/>
            <person name="Copeland A."/>
            <person name="Barry K.W."/>
            <person name="Cichocki N."/>
            <person name="Veneault-Fourrey C."/>
            <person name="LaButti K."/>
            <person name="Lindquist E.A."/>
            <person name="Lipzen A."/>
            <person name="Lundell T."/>
            <person name="Morin E."/>
            <person name="Murat C."/>
            <person name="Riley R."/>
            <person name="Ohm R."/>
            <person name="Sun H."/>
            <person name="Tunlid A."/>
            <person name="Henrissat B."/>
            <person name="Grigoriev I.V."/>
            <person name="Hibbett D.S."/>
            <person name="Martin F."/>
        </authorList>
    </citation>
    <scope>NUCLEOTIDE SEQUENCE [LARGE SCALE GENOMIC DNA]</scope>
    <source>
        <strain evidence="2">LaAM-08-1</strain>
    </source>
</reference>
<name>A0A0C9YH83_9AGAR</name>